<gene>
    <name evidence="8" type="ORF">GDO81_017746</name>
</gene>
<comment type="similarity">
    <text evidence="2 6">Belongs to the CTL (choline transporter-like) family.</text>
</comment>
<feature type="transmembrane region" description="Helical" evidence="6">
    <location>
        <begin position="75"/>
        <end position="95"/>
    </location>
</feature>
<dbReference type="PANTHER" id="PTHR12385:SF13">
    <property type="entry name" value="CHOLINE TRANSPORTER-LIKE PROTEIN 3"/>
    <property type="match status" value="1"/>
</dbReference>
<keyword evidence="3 6" id="KW-0812">Transmembrane</keyword>
<evidence type="ECO:0000256" key="2">
    <source>
        <dbReference type="ARBA" id="ARBA00007168"/>
    </source>
</evidence>
<feature type="transmembrane region" description="Helical" evidence="6">
    <location>
        <begin position="222"/>
        <end position="246"/>
    </location>
</feature>
<feature type="compositionally biased region" description="Basic and acidic residues" evidence="7">
    <location>
        <begin position="434"/>
        <end position="443"/>
    </location>
</feature>
<keyword evidence="9" id="KW-1185">Reference proteome</keyword>
<keyword evidence="4 6" id="KW-1133">Transmembrane helix</keyword>
<feature type="transmembrane region" description="Helical" evidence="6">
    <location>
        <begin position="323"/>
        <end position="345"/>
    </location>
</feature>
<accession>A0AAV7A2I9</accession>
<evidence type="ECO:0000256" key="3">
    <source>
        <dbReference type="ARBA" id="ARBA00022692"/>
    </source>
</evidence>
<evidence type="ECO:0000256" key="4">
    <source>
        <dbReference type="ARBA" id="ARBA00022989"/>
    </source>
</evidence>
<feature type="transmembrane region" description="Helical" evidence="6">
    <location>
        <begin position="32"/>
        <end position="55"/>
    </location>
</feature>
<evidence type="ECO:0000256" key="5">
    <source>
        <dbReference type="ARBA" id="ARBA00023136"/>
    </source>
</evidence>
<evidence type="ECO:0000313" key="8">
    <source>
        <dbReference type="EMBL" id="KAG8555566.1"/>
    </source>
</evidence>
<evidence type="ECO:0000256" key="6">
    <source>
        <dbReference type="RuleBase" id="RU368066"/>
    </source>
</evidence>
<evidence type="ECO:0000313" key="9">
    <source>
        <dbReference type="Proteomes" id="UP000824782"/>
    </source>
</evidence>
<dbReference type="EMBL" id="WNYA01000009">
    <property type="protein sequence ID" value="KAG8555566.1"/>
    <property type="molecule type" value="Genomic_DNA"/>
</dbReference>
<comment type="subcellular location">
    <subcellularLocation>
        <location evidence="6">Cell membrane</location>
        <topology evidence="6">Multi-pass membrane protein</topology>
    </subcellularLocation>
    <subcellularLocation>
        <location evidence="1">Membrane</location>
        <topology evidence="1">Multi-pass membrane protein</topology>
    </subcellularLocation>
</comment>
<sequence length="443" mass="50412">MAGRSNVVGLSILAVALSVVMVLSFRYISTLVVHIFVTLLMFGLLFVTGVLWWLYCDHIYDVSYELENEKENAKFLLGFSIISTVISILIFIAIFLMRKRIEMTIQLFQVTSSFISHIPFLLLQPLWTFLILLFYWILWVAVLLSMGTSGSAQVSSDGQVDYKPLAGIRYMWWYHLFGLVWTSEFFLTCQQIVISGATVTWYLHRDKKKVQHPILSSMSLLFWYHLGTATIGSLLLMLVKIPQIILMNLSKLLRKRDNACTRCTKQCCFSCLWSYGKWLRCLNQNAYTATVINGTSLCTSAREAQALMEKSPPSVALLKSSGVFLIFLGKVFVVCFTVFGGLMAFNYHRELHVWVIPLLLVAFFAYLVAHSFLCLFETVVHSLLMCYAIDMETNDGSSEKPYFMDQELMTLIHQSSSDPETVKARPVQNGEDGTELRPIARAD</sequence>
<dbReference type="PANTHER" id="PTHR12385">
    <property type="entry name" value="CHOLINE TRANSPORTER-LIKE (SLC FAMILY 44)"/>
    <property type="match status" value="1"/>
</dbReference>
<proteinExistence type="inferred from homology"/>
<evidence type="ECO:0000256" key="7">
    <source>
        <dbReference type="SAM" id="MobiDB-lite"/>
    </source>
</evidence>
<name>A0AAV7A2I9_ENGPU</name>
<feature type="transmembrane region" description="Helical" evidence="6">
    <location>
        <begin position="6"/>
        <end position="25"/>
    </location>
</feature>
<dbReference type="Proteomes" id="UP000824782">
    <property type="component" value="Unassembled WGS sequence"/>
</dbReference>
<organism evidence="8 9">
    <name type="scientific">Engystomops pustulosus</name>
    <name type="common">Tungara frog</name>
    <name type="synonym">Physalaemus pustulosus</name>
    <dbReference type="NCBI Taxonomy" id="76066"/>
    <lineage>
        <taxon>Eukaryota</taxon>
        <taxon>Metazoa</taxon>
        <taxon>Chordata</taxon>
        <taxon>Craniata</taxon>
        <taxon>Vertebrata</taxon>
        <taxon>Euteleostomi</taxon>
        <taxon>Amphibia</taxon>
        <taxon>Batrachia</taxon>
        <taxon>Anura</taxon>
        <taxon>Neobatrachia</taxon>
        <taxon>Hyloidea</taxon>
        <taxon>Leptodactylidae</taxon>
        <taxon>Leiuperinae</taxon>
        <taxon>Engystomops</taxon>
    </lineage>
</organism>
<dbReference type="GO" id="GO:0005886">
    <property type="term" value="C:plasma membrane"/>
    <property type="evidence" value="ECO:0007669"/>
    <property type="project" value="UniProtKB-SubCell"/>
</dbReference>
<protein>
    <recommendedName>
        <fullName evidence="6">Choline transporter-like protein</fullName>
    </recommendedName>
</protein>
<dbReference type="AlphaFoldDB" id="A0AAV7A2I9"/>
<dbReference type="Pfam" id="PF04515">
    <property type="entry name" value="Choline_transpo"/>
    <property type="match status" value="1"/>
</dbReference>
<dbReference type="InterPro" id="IPR007603">
    <property type="entry name" value="Choline_transptr-like"/>
</dbReference>
<evidence type="ECO:0000256" key="1">
    <source>
        <dbReference type="ARBA" id="ARBA00004141"/>
    </source>
</evidence>
<reference evidence="8" key="1">
    <citation type="thesis" date="2020" institute="ProQuest LLC" country="789 East Eisenhower Parkway, Ann Arbor, MI, USA">
        <title>Comparative Genomics and Chromosome Evolution.</title>
        <authorList>
            <person name="Mudd A.B."/>
        </authorList>
    </citation>
    <scope>NUCLEOTIDE SEQUENCE</scope>
    <source>
        <strain evidence="8">237g6f4</strain>
        <tissue evidence="8">Blood</tissue>
    </source>
</reference>
<feature type="transmembrane region" description="Helical" evidence="6">
    <location>
        <begin position="173"/>
        <end position="202"/>
    </location>
</feature>
<comment type="function">
    <text evidence="6">Choline transporter.</text>
</comment>
<feature type="region of interest" description="Disordered" evidence="7">
    <location>
        <begin position="415"/>
        <end position="443"/>
    </location>
</feature>
<keyword evidence="5 6" id="KW-0472">Membrane</keyword>
<feature type="transmembrane region" description="Helical" evidence="6">
    <location>
        <begin position="351"/>
        <end position="376"/>
    </location>
</feature>
<dbReference type="GO" id="GO:0022857">
    <property type="term" value="F:transmembrane transporter activity"/>
    <property type="evidence" value="ECO:0007669"/>
    <property type="project" value="UniProtKB-UniRule"/>
</dbReference>
<comment type="caution">
    <text evidence="8">The sequence shown here is derived from an EMBL/GenBank/DDBJ whole genome shotgun (WGS) entry which is preliminary data.</text>
</comment>